<sequence length="346" mass="35778">MDFGALPPEINSARIHSGPGSAPMLAAATAWDGLVDGLFSVAASFRSVIADVTGDPWQGTAATTMLDAAKPYTEWLTMTAALAQRAAAQARSAAAAYEAAIAMTLPPPVITANRNVFELLVGGNHLAQYTPAIAAIEANYGEMWAQNAAAMYRYASSSATATRLEPFTMPPVELANASTPTTMTKLSASTLKCLPAVPTTLQRLASPTASSPDWALGSFVSQNSWDQFGSDPSMSSVSALLPRITATGRNGLDAGSENGLAAGRPVSVRAWFTGSRTARTRRFGGPADWRVQAALDPGLGPAATVANVSVPQAWLAKAHKGPTQSAPSTPTYTTATQSATPIGKKA</sequence>
<evidence type="ECO:0000256" key="1">
    <source>
        <dbReference type="ARBA" id="ARBA00010652"/>
    </source>
</evidence>
<evidence type="ECO:0000313" key="4">
    <source>
        <dbReference type="EMBL" id="QPI40795.1"/>
    </source>
</evidence>
<comment type="similarity">
    <text evidence="1">Belongs to the mycobacterial PPE family.</text>
</comment>
<dbReference type="InterPro" id="IPR038332">
    <property type="entry name" value="PPE_sf"/>
</dbReference>
<evidence type="ECO:0000259" key="3">
    <source>
        <dbReference type="Pfam" id="PF00823"/>
    </source>
</evidence>
<dbReference type="SUPFAM" id="SSF140459">
    <property type="entry name" value="PE/PPE dimer-like"/>
    <property type="match status" value="1"/>
</dbReference>
<gene>
    <name evidence="4" type="ORF">I2456_17350</name>
</gene>
<proteinExistence type="inferred from homology"/>
<dbReference type="PANTHER" id="PTHR46766:SF1">
    <property type="entry name" value="GLUTAMINE-RICH PROTEIN 2"/>
    <property type="match status" value="1"/>
</dbReference>
<evidence type="ECO:0000313" key="5">
    <source>
        <dbReference type="Proteomes" id="UP000663583"/>
    </source>
</evidence>
<dbReference type="PANTHER" id="PTHR46766">
    <property type="entry name" value="GLUTAMINE-RICH PROTEIN 2"/>
    <property type="match status" value="1"/>
</dbReference>
<name>A0AAX1JJF4_9MYCO</name>
<protein>
    <submittedName>
        <fullName evidence="4">PPE family protein</fullName>
    </submittedName>
</protein>
<accession>A0AAX1JJF4</accession>
<feature type="region of interest" description="Disordered" evidence="2">
    <location>
        <begin position="319"/>
        <end position="346"/>
    </location>
</feature>
<dbReference type="InterPro" id="IPR000030">
    <property type="entry name" value="PPE_dom"/>
</dbReference>
<dbReference type="KEGG" id="mku:I2456_17350"/>
<dbReference type="AlphaFoldDB" id="A0AAX1JJF4"/>
<dbReference type="GO" id="GO:0052572">
    <property type="term" value="P:response to host immune response"/>
    <property type="evidence" value="ECO:0007669"/>
    <property type="project" value="TreeGrafter"/>
</dbReference>
<reference evidence="4" key="1">
    <citation type="submission" date="2020-11" db="EMBL/GenBank/DDBJ databases">
        <title>Intraspecies plasmid and genomic variation of Mycobacterium kubicae revealed by the complete genome sequences of two clinical isolates.</title>
        <authorList>
            <person name="Hendrix J.R."/>
            <person name="Epperson L.E."/>
            <person name="Honda J.R."/>
            <person name="Strong M."/>
        </authorList>
    </citation>
    <scope>NUCLEOTIDE SEQUENCE</scope>
    <source>
        <strain evidence="4">JCM 13573</strain>
    </source>
</reference>
<dbReference type="Proteomes" id="UP000663583">
    <property type="component" value="Chromosome"/>
</dbReference>
<organism evidence="4 5">
    <name type="scientific">Mycobacterium kubicae</name>
    <dbReference type="NCBI Taxonomy" id="120959"/>
    <lineage>
        <taxon>Bacteria</taxon>
        <taxon>Bacillati</taxon>
        <taxon>Actinomycetota</taxon>
        <taxon>Actinomycetes</taxon>
        <taxon>Mycobacteriales</taxon>
        <taxon>Mycobacteriaceae</taxon>
        <taxon>Mycobacterium</taxon>
        <taxon>Mycobacterium simiae complex</taxon>
    </lineage>
</organism>
<feature type="compositionally biased region" description="Low complexity" evidence="2">
    <location>
        <begin position="322"/>
        <end position="346"/>
    </location>
</feature>
<feature type="domain" description="PPE" evidence="3">
    <location>
        <begin position="2"/>
        <end position="164"/>
    </location>
</feature>
<evidence type="ECO:0000256" key="2">
    <source>
        <dbReference type="SAM" id="MobiDB-lite"/>
    </source>
</evidence>
<dbReference type="EMBL" id="CP065047">
    <property type="protein sequence ID" value="QPI40795.1"/>
    <property type="molecule type" value="Genomic_DNA"/>
</dbReference>
<dbReference type="Pfam" id="PF00823">
    <property type="entry name" value="PPE"/>
    <property type="match status" value="1"/>
</dbReference>
<dbReference type="Gene3D" id="1.20.1260.20">
    <property type="entry name" value="PPE superfamily"/>
    <property type="match status" value="1"/>
</dbReference>